<dbReference type="InterPro" id="IPR010920">
    <property type="entry name" value="LSM_dom_sf"/>
</dbReference>
<feature type="region of interest" description="Disordered" evidence="3">
    <location>
        <begin position="110"/>
        <end position="140"/>
    </location>
</feature>
<dbReference type="PANTHER" id="PTHR13586:SF0">
    <property type="entry name" value="TRAILER HITCH, ISOFORM H"/>
    <property type="match status" value="1"/>
</dbReference>
<reference evidence="6" key="1">
    <citation type="submission" date="2017-02" db="UniProtKB">
        <authorList>
            <consortium name="WormBaseParasite"/>
        </authorList>
    </citation>
    <scope>IDENTIFICATION</scope>
</reference>
<accession>A0A0M3I581</accession>
<dbReference type="GO" id="GO:0034063">
    <property type="term" value="P:stress granule assembly"/>
    <property type="evidence" value="ECO:0007669"/>
    <property type="project" value="TreeGrafter"/>
</dbReference>
<keyword evidence="5" id="KW-1185">Reference proteome</keyword>
<dbReference type="Gene3D" id="2.30.30.100">
    <property type="match status" value="1"/>
</dbReference>
<feature type="compositionally biased region" description="Basic and acidic residues" evidence="3">
    <location>
        <begin position="231"/>
        <end position="244"/>
    </location>
</feature>
<feature type="compositionally biased region" description="Polar residues" evidence="3">
    <location>
        <begin position="120"/>
        <end position="136"/>
    </location>
</feature>
<feature type="compositionally biased region" description="Polar residues" evidence="3">
    <location>
        <begin position="335"/>
        <end position="344"/>
    </location>
</feature>
<dbReference type="InterPro" id="IPR025609">
    <property type="entry name" value="Lsm14-like_N"/>
</dbReference>
<feature type="short sequence motif" description="FFD box" evidence="2">
    <location>
        <begin position="247"/>
        <end position="263"/>
    </location>
</feature>
<dbReference type="AlphaFoldDB" id="A0A0M3I581"/>
<feature type="region of interest" description="Disordered" evidence="3">
    <location>
        <begin position="222"/>
        <end position="244"/>
    </location>
</feature>
<dbReference type="GO" id="GO:0003729">
    <property type="term" value="F:mRNA binding"/>
    <property type="evidence" value="ECO:0007669"/>
    <property type="project" value="TreeGrafter"/>
</dbReference>
<dbReference type="Pfam" id="PF09532">
    <property type="entry name" value="FDF"/>
    <property type="match status" value="1"/>
</dbReference>
<dbReference type="CDD" id="cd01736">
    <property type="entry name" value="LSm14_N"/>
    <property type="match status" value="1"/>
</dbReference>
<dbReference type="PROSITE" id="PS51513">
    <property type="entry name" value="FFD"/>
    <property type="match status" value="1"/>
</dbReference>
<sequence>MLRICISCRSIQRRATTRLMKTSEQMSYIGCKLSLLSNMDVRYEGILCAVNIEECSVALTKVRCFGTEDRPTTNRVAALDDIFEYIIFKSSDIKDLYVCEAPKPMSQFNDGLPNDPAILSASQQRTTDRPNTSSSAALDFDTPKAAAHGMMRGQGDGPIRLTYKDDGMKSSANSIMKKMMSRKERSTFESDYDFVKANEQFEHALSHLSDDFHDMKFIGESSSTASTHSARKGDTNGDTQATKEEERYYDKSSSFFDSISCDSLQKQNGKQLRTSWRKEFETNKETFGLSAVRSYASRRGRNYFLPTGANLVFTNSAGFDYNGQQRRGTGRSGSCYRSSGAMNL</sequence>
<dbReference type="SMART" id="SM01271">
    <property type="entry name" value="LSM14"/>
    <property type="match status" value="1"/>
</dbReference>
<dbReference type="SMART" id="SM01199">
    <property type="entry name" value="FDF"/>
    <property type="match status" value="1"/>
</dbReference>
<evidence type="ECO:0000256" key="3">
    <source>
        <dbReference type="SAM" id="MobiDB-lite"/>
    </source>
</evidence>
<comment type="similarity">
    <text evidence="1">Belongs to the LSM14 family.</text>
</comment>
<evidence type="ECO:0000256" key="2">
    <source>
        <dbReference type="PROSITE-ProRule" id="PRU00846"/>
    </source>
</evidence>
<dbReference type="Pfam" id="PF12701">
    <property type="entry name" value="LSM14"/>
    <property type="match status" value="1"/>
</dbReference>
<name>A0A0M3I581_ASCLU</name>
<dbReference type="InterPro" id="IPR025761">
    <property type="entry name" value="FFD_box"/>
</dbReference>
<dbReference type="InterPro" id="IPR019050">
    <property type="entry name" value="FDF_dom"/>
</dbReference>
<dbReference type="GO" id="GO:0000932">
    <property type="term" value="C:P-body"/>
    <property type="evidence" value="ECO:0007669"/>
    <property type="project" value="TreeGrafter"/>
</dbReference>
<dbReference type="SUPFAM" id="SSF50182">
    <property type="entry name" value="Sm-like ribonucleoproteins"/>
    <property type="match status" value="1"/>
</dbReference>
<evidence type="ECO:0000256" key="1">
    <source>
        <dbReference type="ARBA" id="ARBA00010415"/>
    </source>
</evidence>
<protein>
    <submittedName>
        <fullName evidence="6">FFD domain-containing protein</fullName>
    </submittedName>
</protein>
<proteinExistence type="inferred from homology"/>
<organism evidence="5 6">
    <name type="scientific">Ascaris lumbricoides</name>
    <name type="common">Giant roundworm</name>
    <dbReference type="NCBI Taxonomy" id="6252"/>
    <lineage>
        <taxon>Eukaryota</taxon>
        <taxon>Metazoa</taxon>
        <taxon>Ecdysozoa</taxon>
        <taxon>Nematoda</taxon>
        <taxon>Chromadorea</taxon>
        <taxon>Rhabditida</taxon>
        <taxon>Spirurina</taxon>
        <taxon>Ascaridomorpha</taxon>
        <taxon>Ascaridoidea</taxon>
        <taxon>Ascarididae</taxon>
        <taxon>Ascaris</taxon>
    </lineage>
</organism>
<evidence type="ECO:0000259" key="4">
    <source>
        <dbReference type="PROSITE" id="PS51513"/>
    </source>
</evidence>
<dbReference type="GO" id="GO:0033962">
    <property type="term" value="P:P-body assembly"/>
    <property type="evidence" value="ECO:0007669"/>
    <property type="project" value="TreeGrafter"/>
</dbReference>
<feature type="region of interest" description="Disordered" evidence="3">
    <location>
        <begin position="324"/>
        <end position="344"/>
    </location>
</feature>
<dbReference type="PANTHER" id="PTHR13586">
    <property type="entry name" value="SCD6 PROTEIN-RELATED"/>
    <property type="match status" value="1"/>
</dbReference>
<feature type="domain" description="FFD box profile" evidence="4">
    <location>
        <begin position="247"/>
        <end position="263"/>
    </location>
</feature>
<dbReference type="WBParaSite" id="ALUE_0001205701-mRNA-1">
    <property type="protein sequence ID" value="ALUE_0001205701-mRNA-1"/>
    <property type="gene ID" value="ALUE_0001205701"/>
</dbReference>
<evidence type="ECO:0000313" key="5">
    <source>
        <dbReference type="Proteomes" id="UP000036681"/>
    </source>
</evidence>
<evidence type="ECO:0000313" key="6">
    <source>
        <dbReference type="WBParaSite" id="ALUE_0001205701-mRNA-1"/>
    </source>
</evidence>
<dbReference type="Proteomes" id="UP000036681">
    <property type="component" value="Unplaced"/>
</dbReference>